<evidence type="ECO:0008006" key="4">
    <source>
        <dbReference type="Google" id="ProtNLM"/>
    </source>
</evidence>
<keyword evidence="1" id="KW-0812">Transmembrane</keyword>
<keyword evidence="1" id="KW-1133">Transmembrane helix</keyword>
<accession>A0A7X5AM47</accession>
<comment type="caution">
    <text evidence="2">The sequence shown here is derived from an EMBL/GenBank/DDBJ whole genome shotgun (WGS) entry which is preliminary data.</text>
</comment>
<dbReference type="AlphaFoldDB" id="A0A7X5AM47"/>
<keyword evidence="1" id="KW-0472">Membrane</keyword>
<evidence type="ECO:0000313" key="2">
    <source>
        <dbReference type="EMBL" id="NAW13426.1"/>
    </source>
</evidence>
<gene>
    <name evidence="2" type="ORF">GRB80_11265</name>
</gene>
<keyword evidence="3" id="KW-1185">Reference proteome</keyword>
<proteinExistence type="predicted"/>
<sequence length="121" mass="13778">MATLLFRLDNVPEEEADEVRRLLEQHGFDTFESRAGFWGLGVAAIWLRDKGDYEAAREALDTYQQGLAERVREERDALAERGEAPTLRRRLRHHPVRVLLVVLALSGVLTLTLLPFLGLIN</sequence>
<reference evidence="2 3" key="1">
    <citation type="submission" date="2019-12" db="EMBL/GenBank/DDBJ databases">
        <title>Draft genome sequencing of Halomonas icarensis D1-1.</title>
        <authorList>
            <person name="Pandiyan K."/>
            <person name="Kushwaha P."/>
            <person name="Gowdham M."/>
            <person name="Chakdar H."/>
            <person name="Singh A."/>
            <person name="Kumar M."/>
            <person name="Saxena A.K."/>
        </authorList>
    </citation>
    <scope>NUCLEOTIDE SEQUENCE [LARGE SCALE GENOMIC DNA]</scope>
    <source>
        <strain evidence="2 3">D1-1</strain>
    </source>
</reference>
<feature type="transmembrane region" description="Helical" evidence="1">
    <location>
        <begin position="98"/>
        <end position="120"/>
    </location>
</feature>
<name>A0A7X5AM47_9GAMM</name>
<dbReference type="EMBL" id="WUTS01000001">
    <property type="protein sequence ID" value="NAW13426.1"/>
    <property type="molecule type" value="Genomic_DNA"/>
</dbReference>
<evidence type="ECO:0000256" key="1">
    <source>
        <dbReference type="SAM" id="Phobius"/>
    </source>
</evidence>
<dbReference type="RefSeq" id="WP_161423638.1">
    <property type="nucleotide sequence ID" value="NZ_JARWMY010000009.1"/>
</dbReference>
<organism evidence="2 3">
    <name type="scientific">Halomonas icarae</name>
    <dbReference type="NCBI Taxonomy" id="2691040"/>
    <lineage>
        <taxon>Bacteria</taxon>
        <taxon>Pseudomonadati</taxon>
        <taxon>Pseudomonadota</taxon>
        <taxon>Gammaproteobacteria</taxon>
        <taxon>Oceanospirillales</taxon>
        <taxon>Halomonadaceae</taxon>
        <taxon>Halomonas</taxon>
    </lineage>
</organism>
<dbReference type="Proteomes" id="UP000448235">
    <property type="component" value="Unassembled WGS sequence"/>
</dbReference>
<protein>
    <recommendedName>
        <fullName evidence="4">DUF2007 domain-containing protein</fullName>
    </recommendedName>
</protein>
<evidence type="ECO:0000313" key="3">
    <source>
        <dbReference type="Proteomes" id="UP000448235"/>
    </source>
</evidence>
<dbReference type="InterPro" id="IPR046162">
    <property type="entry name" value="DUF6164"/>
</dbReference>
<dbReference type="Pfam" id="PF19661">
    <property type="entry name" value="DUF6164"/>
    <property type="match status" value="1"/>
</dbReference>